<keyword evidence="7" id="KW-0804">Transcription</keyword>
<dbReference type="STRING" id="763406.A0A1E3NPT8"/>
<evidence type="ECO:0000256" key="6">
    <source>
        <dbReference type="ARBA" id="ARBA00023015"/>
    </source>
</evidence>
<feature type="compositionally biased region" description="Polar residues" evidence="9">
    <location>
        <begin position="45"/>
        <end position="54"/>
    </location>
</feature>
<evidence type="ECO:0000256" key="5">
    <source>
        <dbReference type="ARBA" id="ARBA00022491"/>
    </source>
</evidence>
<dbReference type="GO" id="GO:0003712">
    <property type="term" value="F:transcription coregulator activity"/>
    <property type="evidence" value="ECO:0007669"/>
    <property type="project" value="TreeGrafter"/>
</dbReference>
<proteinExistence type="inferred from homology"/>
<evidence type="ECO:0000256" key="2">
    <source>
        <dbReference type="ARBA" id="ARBA00004496"/>
    </source>
</evidence>
<evidence type="ECO:0000256" key="1">
    <source>
        <dbReference type="ARBA" id="ARBA00004123"/>
    </source>
</evidence>
<dbReference type="OrthoDB" id="2359117at2759"/>
<protein>
    <submittedName>
        <fullName evidence="10">Uncharacterized protein</fullName>
    </submittedName>
</protein>
<dbReference type="Pfam" id="PF08528">
    <property type="entry name" value="Whi5"/>
    <property type="match status" value="1"/>
</dbReference>
<dbReference type="PANTHER" id="PTHR28246">
    <property type="entry name" value="G1-SPECIFIC TRANSCRIPTIONAL REPRESSOR WHI5-RELATED"/>
    <property type="match status" value="1"/>
</dbReference>
<feature type="compositionally biased region" description="Polar residues" evidence="9">
    <location>
        <begin position="84"/>
        <end position="96"/>
    </location>
</feature>
<feature type="compositionally biased region" description="Pro residues" evidence="9">
    <location>
        <begin position="449"/>
        <end position="462"/>
    </location>
</feature>
<keyword evidence="6" id="KW-0805">Transcription regulation</keyword>
<feature type="compositionally biased region" description="Low complexity" evidence="9">
    <location>
        <begin position="340"/>
        <end position="351"/>
    </location>
</feature>
<keyword evidence="11" id="KW-1185">Reference proteome</keyword>
<dbReference type="EMBL" id="KV454002">
    <property type="protein sequence ID" value="ODQ47728.1"/>
    <property type="molecule type" value="Genomic_DNA"/>
</dbReference>
<evidence type="ECO:0000256" key="7">
    <source>
        <dbReference type="ARBA" id="ARBA00023163"/>
    </source>
</evidence>
<feature type="compositionally biased region" description="Polar residues" evidence="9">
    <location>
        <begin position="1"/>
        <end position="16"/>
    </location>
</feature>
<feature type="compositionally biased region" description="Polar residues" evidence="9">
    <location>
        <begin position="123"/>
        <end position="135"/>
    </location>
</feature>
<dbReference type="InterPro" id="IPR039198">
    <property type="entry name" value="Srl3/Whi5"/>
</dbReference>
<feature type="region of interest" description="Disordered" evidence="9">
    <location>
        <begin position="1"/>
        <end position="156"/>
    </location>
</feature>
<dbReference type="GeneID" id="30176394"/>
<feature type="region of interest" description="Disordered" evidence="9">
    <location>
        <begin position="572"/>
        <end position="628"/>
    </location>
</feature>
<comment type="subcellular location">
    <subcellularLocation>
        <location evidence="2">Cytoplasm</location>
    </subcellularLocation>
    <subcellularLocation>
        <location evidence="1">Nucleus</location>
    </subcellularLocation>
</comment>
<feature type="region of interest" description="Disordered" evidence="9">
    <location>
        <begin position="412"/>
        <end position="478"/>
    </location>
</feature>
<reference evidence="10 11" key="1">
    <citation type="journal article" date="2016" name="Proc. Natl. Acad. Sci. U.S.A.">
        <title>Comparative genomics of biotechnologically important yeasts.</title>
        <authorList>
            <person name="Riley R."/>
            <person name="Haridas S."/>
            <person name="Wolfe K.H."/>
            <person name="Lopes M.R."/>
            <person name="Hittinger C.T."/>
            <person name="Goeker M."/>
            <person name="Salamov A.A."/>
            <person name="Wisecaver J.H."/>
            <person name="Long T.M."/>
            <person name="Calvey C.H."/>
            <person name="Aerts A.L."/>
            <person name="Barry K.W."/>
            <person name="Choi C."/>
            <person name="Clum A."/>
            <person name="Coughlan A.Y."/>
            <person name="Deshpande S."/>
            <person name="Douglass A.P."/>
            <person name="Hanson S.J."/>
            <person name="Klenk H.-P."/>
            <person name="LaButti K.M."/>
            <person name="Lapidus A."/>
            <person name="Lindquist E.A."/>
            <person name="Lipzen A.M."/>
            <person name="Meier-Kolthoff J.P."/>
            <person name="Ohm R.A."/>
            <person name="Otillar R.P."/>
            <person name="Pangilinan J.L."/>
            <person name="Peng Y."/>
            <person name="Rokas A."/>
            <person name="Rosa C.A."/>
            <person name="Scheuner C."/>
            <person name="Sibirny A.A."/>
            <person name="Slot J.C."/>
            <person name="Stielow J.B."/>
            <person name="Sun H."/>
            <person name="Kurtzman C.P."/>
            <person name="Blackwell M."/>
            <person name="Grigoriev I.V."/>
            <person name="Jeffries T.W."/>
        </authorList>
    </citation>
    <scope>NUCLEOTIDE SEQUENCE [LARGE SCALE GENOMIC DNA]</scope>
    <source>
        <strain evidence="10 11">NRRL Y-2026</strain>
    </source>
</reference>
<feature type="compositionally biased region" description="Polar residues" evidence="9">
    <location>
        <begin position="276"/>
        <end position="295"/>
    </location>
</feature>
<dbReference type="Proteomes" id="UP000094455">
    <property type="component" value="Unassembled WGS sequence"/>
</dbReference>
<evidence type="ECO:0000256" key="8">
    <source>
        <dbReference type="ARBA" id="ARBA00023242"/>
    </source>
</evidence>
<evidence type="ECO:0000256" key="4">
    <source>
        <dbReference type="ARBA" id="ARBA00022490"/>
    </source>
</evidence>
<feature type="compositionally biased region" description="Low complexity" evidence="9">
    <location>
        <begin position="23"/>
        <end position="44"/>
    </location>
</feature>
<accession>A0A1E3NPT8</accession>
<feature type="compositionally biased region" description="Low complexity" evidence="9">
    <location>
        <begin position="595"/>
        <end position="610"/>
    </location>
</feature>
<dbReference type="GO" id="GO:0000082">
    <property type="term" value="P:G1/S transition of mitotic cell cycle"/>
    <property type="evidence" value="ECO:0007669"/>
    <property type="project" value="InterPro"/>
</dbReference>
<evidence type="ECO:0000313" key="11">
    <source>
        <dbReference type="Proteomes" id="UP000094455"/>
    </source>
</evidence>
<feature type="compositionally biased region" description="Acidic residues" evidence="9">
    <location>
        <begin position="540"/>
        <end position="551"/>
    </location>
</feature>
<evidence type="ECO:0000313" key="10">
    <source>
        <dbReference type="EMBL" id="ODQ47728.1"/>
    </source>
</evidence>
<feature type="region of interest" description="Disordered" evidence="9">
    <location>
        <begin position="513"/>
        <end position="551"/>
    </location>
</feature>
<name>A0A1E3NPT8_9ASCO</name>
<organism evidence="10 11">
    <name type="scientific">Pichia membranifaciens NRRL Y-2026</name>
    <dbReference type="NCBI Taxonomy" id="763406"/>
    <lineage>
        <taxon>Eukaryota</taxon>
        <taxon>Fungi</taxon>
        <taxon>Dikarya</taxon>
        <taxon>Ascomycota</taxon>
        <taxon>Saccharomycotina</taxon>
        <taxon>Pichiomycetes</taxon>
        <taxon>Pichiales</taxon>
        <taxon>Pichiaceae</taxon>
        <taxon>Pichia</taxon>
    </lineage>
</organism>
<feature type="compositionally biased region" description="Basic and acidic residues" evidence="9">
    <location>
        <begin position="103"/>
        <end position="113"/>
    </location>
</feature>
<feature type="compositionally biased region" description="Polar residues" evidence="9">
    <location>
        <begin position="518"/>
        <end position="535"/>
    </location>
</feature>
<dbReference type="GO" id="GO:0005737">
    <property type="term" value="C:cytoplasm"/>
    <property type="evidence" value="ECO:0007669"/>
    <property type="project" value="UniProtKB-SubCell"/>
</dbReference>
<feature type="compositionally biased region" description="Basic and acidic residues" evidence="9">
    <location>
        <begin position="367"/>
        <end position="383"/>
    </location>
</feature>
<keyword evidence="8" id="KW-0539">Nucleus</keyword>
<dbReference type="RefSeq" id="XP_019018841.1">
    <property type="nucleotide sequence ID" value="XM_019159707.1"/>
</dbReference>
<gene>
    <name evidence="10" type="ORF">PICMEDRAFT_10691</name>
</gene>
<evidence type="ECO:0000256" key="3">
    <source>
        <dbReference type="ARBA" id="ARBA00006922"/>
    </source>
</evidence>
<comment type="similarity">
    <text evidence="3">Belongs to the WHI5/NRM1 family.</text>
</comment>
<feature type="region of interest" description="Disordered" evidence="9">
    <location>
        <begin position="276"/>
        <end position="392"/>
    </location>
</feature>
<feature type="compositionally biased region" description="Polar residues" evidence="9">
    <location>
        <begin position="352"/>
        <end position="365"/>
    </location>
</feature>
<keyword evidence="4" id="KW-0963">Cytoplasm</keyword>
<evidence type="ECO:0000256" key="9">
    <source>
        <dbReference type="SAM" id="MobiDB-lite"/>
    </source>
</evidence>
<sequence length="628" mass="67913">MSNIANTADNSGSAQVTLRVKSDTTTNNNKSSNFSSYNNKNNISGFSTKDNTPLSKGKEQAEIAGKPSNTSSMGSSALKEPKTPSLSKSATFTSPSVVVLPETPERVPRHIQDLEDTPLLSPPNASLSTHLLSTPQKRKGSSGGSGNNGSSSNNTDFYTLLKSPAVRTEDNKLKRHSMELFGITSGAKSPEQLPREWDNEHLLKSPRRDYKEIRKISENLRTRLNYANVKVQHGWSNKSIGELEHSLEEIATNPQRSAQLNSKNLEDFWNLRTDNLPNKTDINNENSNPSLQASPGQFAHSPRRRRRSSFVANIRLDEVAKRGSKGSPDLSSNPEFLPVSMSQASSAATAQLNPPTTLAELQTSPLRKPESLTKINKEKEDGKTGLSVSTKPADSLEQDAIMSLISLSSPVKYTASGSSLSPSPPQHSGSPTRPGHGRLLSLTGIPSKRLPPLPPTMQPPLSAPGAMSSTSDSGILPFDRSKENRYILPSPPKFENHGLGMINVNLNMNTNMNMSENRGQTTNVGLSTNKSSVNNFDDRNETDDETTEDEIIEDDEVVITDRVVPMMQTEKDNIEEHQRSRSNSSSNGSGGGSIGVSSSGGSSGGNRNSSIFRATKFDGVKMTSKKSG</sequence>
<dbReference type="PANTHER" id="PTHR28246:SF1">
    <property type="entry name" value="G1-SPECIFIC TRANSCRIPTIONAL REPRESSOR WHI5-RELATED"/>
    <property type="match status" value="1"/>
</dbReference>
<keyword evidence="5" id="KW-0678">Repressor</keyword>
<dbReference type="GO" id="GO:0033309">
    <property type="term" value="C:SBF transcription complex"/>
    <property type="evidence" value="ECO:0007669"/>
    <property type="project" value="TreeGrafter"/>
</dbReference>
<dbReference type="AlphaFoldDB" id="A0A1E3NPT8"/>
<dbReference type="InterPro" id="IPR013734">
    <property type="entry name" value="TF_Nrm1/Whi5"/>
</dbReference>
<feature type="compositionally biased region" description="Polar residues" evidence="9">
    <location>
        <begin position="412"/>
        <end position="431"/>
    </location>
</feature>